<dbReference type="AlphaFoldDB" id="A0AAV4EG63"/>
<proteinExistence type="predicted"/>
<feature type="region of interest" description="Disordered" evidence="1">
    <location>
        <begin position="91"/>
        <end position="120"/>
    </location>
</feature>
<feature type="compositionally biased region" description="Polar residues" evidence="1">
    <location>
        <begin position="7"/>
        <end position="16"/>
    </location>
</feature>
<evidence type="ECO:0000256" key="1">
    <source>
        <dbReference type="SAM" id="MobiDB-lite"/>
    </source>
</evidence>
<name>A0AAV4EG63_9GAST</name>
<dbReference type="EMBL" id="BMAT01007188">
    <property type="protein sequence ID" value="GFR59640.1"/>
    <property type="molecule type" value="Genomic_DNA"/>
</dbReference>
<feature type="compositionally biased region" description="Polar residues" evidence="1">
    <location>
        <begin position="91"/>
        <end position="112"/>
    </location>
</feature>
<keyword evidence="3" id="KW-1185">Reference proteome</keyword>
<dbReference type="Proteomes" id="UP000762676">
    <property type="component" value="Unassembled WGS sequence"/>
</dbReference>
<accession>A0AAV4EG63</accession>
<sequence>MAEDKQPCNNNNSNKTKTIRDANRKAGEMNGMLLVPPSTTFTLDTVQATEKQIVEHSGPKQALLPHVVTPAVTRIDRPVVTSQPLRTPLYQSFTGHGSAASQRSRLLNSSSPRGVELPTV</sequence>
<evidence type="ECO:0000313" key="2">
    <source>
        <dbReference type="EMBL" id="GFR59640.1"/>
    </source>
</evidence>
<feature type="compositionally biased region" description="Basic and acidic residues" evidence="1">
    <location>
        <begin position="18"/>
        <end position="27"/>
    </location>
</feature>
<reference evidence="2 3" key="1">
    <citation type="journal article" date="2021" name="Elife">
        <title>Chloroplast acquisition without the gene transfer in kleptoplastic sea slugs, Plakobranchus ocellatus.</title>
        <authorList>
            <person name="Maeda T."/>
            <person name="Takahashi S."/>
            <person name="Yoshida T."/>
            <person name="Shimamura S."/>
            <person name="Takaki Y."/>
            <person name="Nagai Y."/>
            <person name="Toyoda A."/>
            <person name="Suzuki Y."/>
            <person name="Arimoto A."/>
            <person name="Ishii H."/>
            <person name="Satoh N."/>
            <person name="Nishiyama T."/>
            <person name="Hasebe M."/>
            <person name="Maruyama T."/>
            <person name="Minagawa J."/>
            <person name="Obokata J."/>
            <person name="Shigenobu S."/>
        </authorList>
    </citation>
    <scope>NUCLEOTIDE SEQUENCE [LARGE SCALE GENOMIC DNA]</scope>
</reference>
<feature type="region of interest" description="Disordered" evidence="1">
    <location>
        <begin position="1"/>
        <end position="33"/>
    </location>
</feature>
<protein>
    <recommendedName>
        <fullName evidence="4">Zasp-like motif domain-containing protein</fullName>
    </recommendedName>
</protein>
<organism evidence="2 3">
    <name type="scientific">Elysia marginata</name>
    <dbReference type="NCBI Taxonomy" id="1093978"/>
    <lineage>
        <taxon>Eukaryota</taxon>
        <taxon>Metazoa</taxon>
        <taxon>Spiralia</taxon>
        <taxon>Lophotrochozoa</taxon>
        <taxon>Mollusca</taxon>
        <taxon>Gastropoda</taxon>
        <taxon>Heterobranchia</taxon>
        <taxon>Euthyneura</taxon>
        <taxon>Panpulmonata</taxon>
        <taxon>Sacoglossa</taxon>
        <taxon>Placobranchoidea</taxon>
        <taxon>Plakobranchidae</taxon>
        <taxon>Elysia</taxon>
    </lineage>
</organism>
<comment type="caution">
    <text evidence="2">The sequence shown here is derived from an EMBL/GenBank/DDBJ whole genome shotgun (WGS) entry which is preliminary data.</text>
</comment>
<evidence type="ECO:0000313" key="3">
    <source>
        <dbReference type="Proteomes" id="UP000762676"/>
    </source>
</evidence>
<gene>
    <name evidence="2" type="ORF">ElyMa_003513200</name>
</gene>
<evidence type="ECO:0008006" key="4">
    <source>
        <dbReference type="Google" id="ProtNLM"/>
    </source>
</evidence>